<dbReference type="InterPro" id="IPR036047">
    <property type="entry name" value="F-box-like_dom_sf"/>
</dbReference>
<evidence type="ECO:0000313" key="2">
    <source>
        <dbReference type="EMBL" id="KAJ4356556.1"/>
    </source>
</evidence>
<dbReference type="Pfam" id="PF12937">
    <property type="entry name" value="F-box-like"/>
    <property type="match status" value="1"/>
</dbReference>
<comment type="caution">
    <text evidence="2">The sequence shown here is derived from an EMBL/GenBank/DDBJ whole genome shotgun (WGS) entry which is preliminary data.</text>
</comment>
<dbReference type="Gene3D" id="1.20.1280.50">
    <property type="match status" value="1"/>
</dbReference>
<dbReference type="InterPro" id="IPR001810">
    <property type="entry name" value="F-box_dom"/>
</dbReference>
<evidence type="ECO:0000313" key="3">
    <source>
        <dbReference type="Proteomes" id="UP001140513"/>
    </source>
</evidence>
<dbReference type="SMART" id="SM00256">
    <property type="entry name" value="FBOX"/>
    <property type="match status" value="1"/>
</dbReference>
<dbReference type="EMBL" id="JAPEUX010000003">
    <property type="protein sequence ID" value="KAJ4356556.1"/>
    <property type="molecule type" value="Genomic_DNA"/>
</dbReference>
<dbReference type="GeneID" id="80908120"/>
<organism evidence="2 3">
    <name type="scientific">Didymosphaeria variabile</name>
    <dbReference type="NCBI Taxonomy" id="1932322"/>
    <lineage>
        <taxon>Eukaryota</taxon>
        <taxon>Fungi</taxon>
        <taxon>Dikarya</taxon>
        <taxon>Ascomycota</taxon>
        <taxon>Pezizomycotina</taxon>
        <taxon>Dothideomycetes</taxon>
        <taxon>Pleosporomycetidae</taxon>
        <taxon>Pleosporales</taxon>
        <taxon>Massarineae</taxon>
        <taxon>Didymosphaeriaceae</taxon>
        <taxon>Didymosphaeria</taxon>
    </lineage>
</organism>
<reference evidence="2" key="1">
    <citation type="submission" date="2022-10" db="EMBL/GenBank/DDBJ databases">
        <title>Tapping the CABI collections for fungal endophytes: first genome assemblies for Collariella, Neodidymelliopsis, Ascochyta clinopodiicola, Didymella pomorum, Didymosphaeria variabile, Neocosmospora piperis and Neocucurbitaria cava.</title>
        <authorList>
            <person name="Hill R."/>
        </authorList>
    </citation>
    <scope>NUCLEOTIDE SEQUENCE</scope>
    <source>
        <strain evidence="2">IMI 356815</strain>
    </source>
</reference>
<gene>
    <name evidence="2" type="ORF">N0V89_004590</name>
</gene>
<dbReference type="Proteomes" id="UP001140513">
    <property type="component" value="Unassembled WGS sequence"/>
</dbReference>
<dbReference type="PROSITE" id="PS50181">
    <property type="entry name" value="FBOX"/>
    <property type="match status" value="1"/>
</dbReference>
<protein>
    <recommendedName>
        <fullName evidence="1">F-box domain-containing protein</fullName>
    </recommendedName>
</protein>
<name>A0A9W8XS36_9PLEO</name>
<accession>A0A9W8XS36</accession>
<dbReference type="AlphaFoldDB" id="A0A9W8XS36"/>
<dbReference type="SUPFAM" id="SSF81383">
    <property type="entry name" value="F-box domain"/>
    <property type="match status" value="1"/>
</dbReference>
<sequence>MSLSARTEPPDPTSTEPAKCSPLLKLPNELLLSVTQRLCDNSDLCQLSLVCRRLKDVAQETLLKEVVLPAYSTRELVRTLCDRPDLCGKINSVDLDDYACSGRPKHGFRPTEWSYFRKCREIIGKEVFNKVVDRKDGVQLPCPKEHPFFLDVLIAACPNIKELIIRLPGIEQDPVQIILGIENGSALNPFFGVSRDLLEKRLRTLTIRESRGYMLLKTPNVTLSGYSHLTFLSIPTDALIFMSRIPTAVAQALPTSLHHLQIKPCNRFIVLWFPELAAAYFNGLLPKLCQIDLHFQDCLKDSLLLIDQGRGRLRPLRDVIGMLKHDYGASLRGYNGSGEFTGYLLEELEAWSLLSNTELWYPSGTDTEFSSMVARTAEGAPRSRSKEEIRTYIKRDIIFRFKPDVYLQVNAPLSFPTGAKELPKVVKPSFTSEFARWLASVAATQRKSESALREAPAQSSLESPIEEDPAATAAAMIFQGLVGSCPYVPFDPNQWLDLQFFEDLRSQRRKALVPSKGKNNQKRKHTVTSVVRGGSNARRVKARLSG</sequence>
<feature type="domain" description="F-box" evidence="1">
    <location>
        <begin position="20"/>
        <end position="66"/>
    </location>
</feature>
<dbReference type="OrthoDB" id="3768945at2759"/>
<evidence type="ECO:0000259" key="1">
    <source>
        <dbReference type="PROSITE" id="PS50181"/>
    </source>
</evidence>
<keyword evidence="3" id="KW-1185">Reference proteome</keyword>
<proteinExistence type="predicted"/>
<dbReference type="RefSeq" id="XP_056073682.1">
    <property type="nucleotide sequence ID" value="XM_056213374.1"/>
</dbReference>